<feature type="domain" description="Dyp-type peroxidase N-terminal" evidence="10">
    <location>
        <begin position="60"/>
        <end position="191"/>
    </location>
</feature>
<keyword evidence="6" id="KW-0560">Oxidoreductase</keyword>
<dbReference type="GO" id="GO:0004601">
    <property type="term" value="F:peroxidase activity"/>
    <property type="evidence" value="ECO:0007669"/>
    <property type="project" value="UniProtKB-KW"/>
</dbReference>
<dbReference type="NCBIfam" id="TIGR01413">
    <property type="entry name" value="Dyp_perox_fam"/>
    <property type="match status" value="1"/>
</dbReference>
<gene>
    <name evidence="12" type="ORF">DNL40_02920</name>
</gene>
<organism evidence="12 13">
    <name type="scientific">Xylanimonas oleitrophica</name>
    <dbReference type="NCBI Taxonomy" id="2607479"/>
    <lineage>
        <taxon>Bacteria</taxon>
        <taxon>Bacillati</taxon>
        <taxon>Actinomycetota</taxon>
        <taxon>Actinomycetes</taxon>
        <taxon>Micrococcales</taxon>
        <taxon>Promicromonosporaceae</taxon>
        <taxon>Xylanimonas</taxon>
    </lineage>
</organism>
<dbReference type="PROSITE" id="PS51318">
    <property type="entry name" value="TAT"/>
    <property type="match status" value="1"/>
</dbReference>
<feature type="region of interest" description="Disordered" evidence="9">
    <location>
        <begin position="31"/>
        <end position="67"/>
    </location>
</feature>
<keyword evidence="7" id="KW-0408">Iron</keyword>
<feature type="region of interest" description="Disordered" evidence="9">
    <location>
        <begin position="272"/>
        <end position="293"/>
    </location>
</feature>
<comment type="caution">
    <text evidence="12">The sequence shown here is derived from an EMBL/GenBank/DDBJ whole genome shotgun (WGS) entry which is preliminary data.</text>
</comment>
<evidence type="ECO:0000256" key="3">
    <source>
        <dbReference type="ARBA" id="ARBA00022617"/>
    </source>
</evidence>
<keyword evidence="13" id="KW-1185">Reference proteome</keyword>
<dbReference type="InterPro" id="IPR048328">
    <property type="entry name" value="Dyp_perox_C"/>
</dbReference>
<sequence>MPASGVSRRALLLGAGGLVAGIGGAAALRGHPGSPGAAGTPASEPPPAGGVPVPADGVHQAGVTTPAAPQPHGLLAVWDLDGATAAQTGRVLAALGVRILALTDPARPETDVVPDGPGDLTVTVGAGPRLLSLPGLPRDLPGAGPMPTFAGDDRIDPRRRDGDLLVALHATDPTVLPPVLTALERAADAAVPGLRTTRWAEHCFRAPGEGTVARSPLGYLDGIQVPRTEEELAADVWVSAADHPAAAGGTVVVLRRLVLDLARFSAETPQRRDEVVGRRRSDGAPLSGGVRDDEVDLRAKTPEGAYLTPARSHARAAHPSFTGSGLMLRRSYGFAAPATGTDGGGEQGVFFISFQRTLETFVRTQQRLDEVDDLMGYVTPTASGSFLVLPGFDAQSPLGSGIFPTV</sequence>
<dbReference type="InterPro" id="IPR006311">
    <property type="entry name" value="TAT_signal"/>
</dbReference>
<dbReference type="PROSITE" id="PS51404">
    <property type="entry name" value="DYP_PEROXIDASE"/>
    <property type="match status" value="1"/>
</dbReference>
<dbReference type="AlphaFoldDB" id="A0A2W5XXN8"/>
<evidence type="ECO:0000256" key="4">
    <source>
        <dbReference type="ARBA" id="ARBA00022723"/>
    </source>
</evidence>
<evidence type="ECO:0000256" key="5">
    <source>
        <dbReference type="ARBA" id="ARBA00022729"/>
    </source>
</evidence>
<evidence type="ECO:0000256" key="1">
    <source>
        <dbReference type="ARBA" id="ARBA00001970"/>
    </source>
</evidence>
<dbReference type="GO" id="GO:0005829">
    <property type="term" value="C:cytosol"/>
    <property type="evidence" value="ECO:0007669"/>
    <property type="project" value="TreeGrafter"/>
</dbReference>
<accession>A0A2W5XXN8</accession>
<dbReference type="PANTHER" id="PTHR30521">
    <property type="entry name" value="DEFERROCHELATASE/PEROXIDASE"/>
    <property type="match status" value="1"/>
</dbReference>
<protein>
    <submittedName>
        <fullName evidence="12">Peroxidase</fullName>
    </submittedName>
</protein>
<comment type="cofactor">
    <cofactor evidence="1">
        <name>heme b</name>
        <dbReference type="ChEBI" id="CHEBI:60344"/>
    </cofactor>
</comment>
<dbReference type="InterPro" id="IPR048327">
    <property type="entry name" value="Dyp_perox_N"/>
</dbReference>
<keyword evidence="3" id="KW-0349">Heme</keyword>
<comment type="similarity">
    <text evidence="8">Belongs to the DyP-type peroxidase family.</text>
</comment>
<name>A0A2W5XXN8_9MICO</name>
<dbReference type="Pfam" id="PF04261">
    <property type="entry name" value="Dyp_perox_N"/>
    <property type="match status" value="1"/>
</dbReference>
<evidence type="ECO:0000256" key="2">
    <source>
        <dbReference type="ARBA" id="ARBA00022559"/>
    </source>
</evidence>
<proteinExistence type="inferred from homology"/>
<evidence type="ECO:0000256" key="6">
    <source>
        <dbReference type="ARBA" id="ARBA00023002"/>
    </source>
</evidence>
<dbReference type="SUPFAM" id="SSF54909">
    <property type="entry name" value="Dimeric alpha+beta barrel"/>
    <property type="match status" value="1"/>
</dbReference>
<feature type="compositionally biased region" description="Basic and acidic residues" evidence="9">
    <location>
        <begin position="272"/>
        <end position="282"/>
    </location>
</feature>
<dbReference type="PANTHER" id="PTHR30521:SF4">
    <property type="entry name" value="DEFERROCHELATASE"/>
    <property type="match status" value="1"/>
</dbReference>
<evidence type="ECO:0000256" key="8">
    <source>
        <dbReference type="ARBA" id="ARBA00025737"/>
    </source>
</evidence>
<evidence type="ECO:0000256" key="9">
    <source>
        <dbReference type="SAM" id="MobiDB-lite"/>
    </source>
</evidence>
<dbReference type="InterPro" id="IPR011008">
    <property type="entry name" value="Dimeric_a/b-barrel"/>
</dbReference>
<keyword evidence="4" id="KW-0479">Metal-binding</keyword>
<dbReference type="EMBL" id="QKWH01000001">
    <property type="protein sequence ID" value="PZR55538.1"/>
    <property type="molecule type" value="Genomic_DNA"/>
</dbReference>
<dbReference type="GO" id="GO:0020037">
    <property type="term" value="F:heme binding"/>
    <property type="evidence" value="ECO:0007669"/>
    <property type="project" value="InterPro"/>
</dbReference>
<keyword evidence="2 12" id="KW-0575">Peroxidase</keyword>
<reference evidence="12 13" key="1">
    <citation type="submission" date="2018-06" db="EMBL/GenBank/DDBJ databases">
        <title>Whole genome sequencing of a novel hydrocarbon degrading bacterial strain, PW21 isolated from oil contaminated produced water sample.</title>
        <authorList>
            <person name="Nagkirti P."/>
            <person name="Shaikh A."/>
            <person name="Gowdaman V."/>
            <person name="Engineer A.E."/>
            <person name="Dagar S."/>
            <person name="Dhakephalkar P.K."/>
        </authorList>
    </citation>
    <scope>NUCLEOTIDE SEQUENCE [LARGE SCALE GENOMIC DNA]</scope>
    <source>
        <strain evidence="12 13">PW21</strain>
    </source>
</reference>
<dbReference type="Pfam" id="PF20628">
    <property type="entry name" value="Dyp_perox_C"/>
    <property type="match status" value="1"/>
</dbReference>
<evidence type="ECO:0000259" key="11">
    <source>
        <dbReference type="Pfam" id="PF20628"/>
    </source>
</evidence>
<keyword evidence="5" id="KW-0732">Signal</keyword>
<evidence type="ECO:0000256" key="7">
    <source>
        <dbReference type="ARBA" id="ARBA00023004"/>
    </source>
</evidence>
<evidence type="ECO:0000259" key="10">
    <source>
        <dbReference type="Pfam" id="PF04261"/>
    </source>
</evidence>
<dbReference type="GO" id="GO:0046872">
    <property type="term" value="F:metal ion binding"/>
    <property type="evidence" value="ECO:0007669"/>
    <property type="project" value="UniProtKB-KW"/>
</dbReference>
<dbReference type="InterPro" id="IPR006314">
    <property type="entry name" value="Dyp_peroxidase"/>
</dbReference>
<evidence type="ECO:0000313" key="13">
    <source>
        <dbReference type="Proteomes" id="UP000248783"/>
    </source>
</evidence>
<feature type="domain" description="Dyp-type peroxidase C-terminal" evidence="11">
    <location>
        <begin position="214"/>
        <end position="391"/>
    </location>
</feature>
<dbReference type="Proteomes" id="UP000248783">
    <property type="component" value="Unassembled WGS sequence"/>
</dbReference>
<evidence type="ECO:0000313" key="12">
    <source>
        <dbReference type="EMBL" id="PZR55538.1"/>
    </source>
</evidence>